<comment type="catalytic activity">
    <reaction evidence="8">
        <text>L-homocysteine + H2O = 2-oxobutanoate + hydrogen sulfide + NH4(+) + H(+)</text>
        <dbReference type="Rhea" id="RHEA:14501"/>
        <dbReference type="ChEBI" id="CHEBI:15377"/>
        <dbReference type="ChEBI" id="CHEBI:15378"/>
        <dbReference type="ChEBI" id="CHEBI:16763"/>
        <dbReference type="ChEBI" id="CHEBI:28938"/>
        <dbReference type="ChEBI" id="CHEBI:29919"/>
        <dbReference type="ChEBI" id="CHEBI:58199"/>
        <dbReference type="EC" id="4.4.1.2"/>
    </reaction>
</comment>
<evidence type="ECO:0000256" key="6">
    <source>
        <dbReference type="ARBA" id="ARBA00023239"/>
    </source>
</evidence>
<dbReference type="STRING" id="1798371.A2W14_02360"/>
<accession>A0A1F5YSY5</accession>
<protein>
    <recommendedName>
        <fullName evidence="4">L-methionine gamma-lyase</fullName>
        <ecNumber evidence="3">4.4.1.11</ecNumber>
    </recommendedName>
</protein>
<dbReference type="InterPro" id="IPR054542">
    <property type="entry name" value="Cys_met_metab_PP"/>
</dbReference>
<reference evidence="11 12" key="1">
    <citation type="journal article" date="2016" name="Nat. Commun.">
        <title>Thousands of microbial genomes shed light on interconnected biogeochemical processes in an aquifer system.</title>
        <authorList>
            <person name="Anantharaman K."/>
            <person name="Brown C.T."/>
            <person name="Hug L.A."/>
            <person name="Sharon I."/>
            <person name="Castelle C.J."/>
            <person name="Probst A.J."/>
            <person name="Thomas B.C."/>
            <person name="Singh A."/>
            <person name="Wilkins M.J."/>
            <person name="Karaoz U."/>
            <person name="Brodie E.L."/>
            <person name="Williams K.H."/>
            <person name="Hubbard S.S."/>
            <person name="Banfield J.F."/>
        </authorList>
    </citation>
    <scope>NUCLEOTIDE SEQUENCE [LARGE SCALE GENOMIC DNA]</scope>
</reference>
<comment type="caution">
    <text evidence="11">The sequence shown here is derived from an EMBL/GenBank/DDBJ whole genome shotgun (WGS) entry which is preliminary data.</text>
</comment>
<dbReference type="PROSITE" id="PS00868">
    <property type="entry name" value="CYS_MET_METAB_PP"/>
    <property type="match status" value="1"/>
</dbReference>
<keyword evidence="6" id="KW-0456">Lyase</keyword>
<dbReference type="InterPro" id="IPR000277">
    <property type="entry name" value="Cys/Met-Metab_PyrdxlP-dep_enz"/>
</dbReference>
<dbReference type="CDD" id="cd00614">
    <property type="entry name" value="CGS_like"/>
    <property type="match status" value="1"/>
</dbReference>
<name>A0A1F5YSY5_9BACT</name>
<dbReference type="Gene3D" id="3.40.640.10">
    <property type="entry name" value="Type I PLP-dependent aspartate aminotransferase-like (Major domain)"/>
    <property type="match status" value="1"/>
</dbReference>
<evidence type="ECO:0000256" key="7">
    <source>
        <dbReference type="ARBA" id="ARBA00049180"/>
    </source>
</evidence>
<evidence type="ECO:0000256" key="2">
    <source>
        <dbReference type="ARBA" id="ARBA00008667"/>
    </source>
</evidence>
<proteinExistence type="inferred from homology"/>
<dbReference type="Pfam" id="PF01053">
    <property type="entry name" value="Cys_Met_Meta_PP"/>
    <property type="match status" value="1"/>
</dbReference>
<organism evidence="11 12">
    <name type="scientific">Candidatus Gottesmanbacteria bacterium RBG_16_37_8</name>
    <dbReference type="NCBI Taxonomy" id="1798371"/>
    <lineage>
        <taxon>Bacteria</taxon>
        <taxon>Candidatus Gottesmaniibacteriota</taxon>
    </lineage>
</organism>
<evidence type="ECO:0000256" key="3">
    <source>
        <dbReference type="ARBA" id="ARBA00012222"/>
    </source>
</evidence>
<dbReference type="FunFam" id="3.40.640.10:FF:000046">
    <property type="entry name" value="Cystathionine gamma-lyase"/>
    <property type="match status" value="1"/>
</dbReference>
<evidence type="ECO:0000256" key="10">
    <source>
        <dbReference type="RuleBase" id="RU362118"/>
    </source>
</evidence>
<evidence type="ECO:0000313" key="12">
    <source>
        <dbReference type="Proteomes" id="UP000176665"/>
    </source>
</evidence>
<evidence type="ECO:0000256" key="9">
    <source>
        <dbReference type="PIRSR" id="PIRSR001434-2"/>
    </source>
</evidence>
<dbReference type="Proteomes" id="UP000176665">
    <property type="component" value="Unassembled WGS sequence"/>
</dbReference>
<evidence type="ECO:0000256" key="1">
    <source>
        <dbReference type="ARBA" id="ARBA00001933"/>
    </source>
</evidence>
<evidence type="ECO:0000256" key="4">
    <source>
        <dbReference type="ARBA" id="ARBA00019040"/>
    </source>
</evidence>
<dbReference type="SUPFAM" id="SSF53383">
    <property type="entry name" value="PLP-dependent transferases"/>
    <property type="match status" value="1"/>
</dbReference>
<dbReference type="PIRSF" id="PIRSF001434">
    <property type="entry name" value="CGS"/>
    <property type="match status" value="1"/>
</dbReference>
<dbReference type="FunFam" id="3.90.1150.10:FF:000008">
    <property type="entry name" value="Cystathionine gamma-synthase"/>
    <property type="match status" value="1"/>
</dbReference>
<dbReference type="Gene3D" id="3.90.1150.10">
    <property type="entry name" value="Aspartate Aminotransferase, domain 1"/>
    <property type="match status" value="1"/>
</dbReference>
<sequence length="403" mass="44524">MVVKHETKKSFATRAIHNHLEDYQEKGALVPPITRSAVYKFRNVDEAAQIFAGSNNVRENRKKYVYARGNHPNQRQLEEVVTELEGGVDAVAFSSGMAAITALVQTVLTPDDEVVASNVLYGDSFILFDKLMSKWGVKTTFIDISNIEQIERSITPKTKLIFTETPTNPLLTIADIDKVARLAKKNNVLLAIDNTFASPYLQQPLRLGADIVIESSTKYLSGHSDALGGIVIARDQDLIMKLWGTLFITGGLIDPQAAWLILRGLKTLALRMERHCGNALKIAKYLSNHQKVAKVYYPGLLSHPQHDLARTQMNGFGGVISFELKGGVREGKNFVNNLKIFSISVSLGAVESLVNHPASMTHKVIPTKEREKSGIFDSLIRLSVGIEDADDLIADLEQAFTKI</sequence>
<dbReference type="InterPro" id="IPR015424">
    <property type="entry name" value="PyrdxlP-dep_Trfase"/>
</dbReference>
<keyword evidence="5 9" id="KW-0663">Pyridoxal phosphate</keyword>
<dbReference type="GO" id="GO:0019346">
    <property type="term" value="P:transsulfuration"/>
    <property type="evidence" value="ECO:0007669"/>
    <property type="project" value="InterPro"/>
</dbReference>
<evidence type="ECO:0000313" key="11">
    <source>
        <dbReference type="EMBL" id="OGG03328.1"/>
    </source>
</evidence>
<dbReference type="InterPro" id="IPR015422">
    <property type="entry name" value="PyrdxlP-dep_Trfase_small"/>
</dbReference>
<comment type="similarity">
    <text evidence="2">Belongs to the trans-sulfuration enzymes family. L-methionine gamma-lyase subfamily.</text>
</comment>
<dbReference type="PANTHER" id="PTHR11808">
    <property type="entry name" value="TRANS-SULFURATION ENZYME FAMILY MEMBER"/>
    <property type="match status" value="1"/>
</dbReference>
<dbReference type="InterPro" id="IPR015421">
    <property type="entry name" value="PyrdxlP-dep_Trfase_major"/>
</dbReference>
<dbReference type="GO" id="GO:0030170">
    <property type="term" value="F:pyridoxal phosphate binding"/>
    <property type="evidence" value="ECO:0007669"/>
    <property type="project" value="InterPro"/>
</dbReference>
<evidence type="ECO:0000256" key="8">
    <source>
        <dbReference type="ARBA" id="ARBA00050802"/>
    </source>
</evidence>
<comment type="catalytic activity">
    <reaction evidence="7">
        <text>L-methionine + H2O = methanethiol + 2-oxobutanoate + NH4(+)</text>
        <dbReference type="Rhea" id="RHEA:23800"/>
        <dbReference type="ChEBI" id="CHEBI:15377"/>
        <dbReference type="ChEBI" id="CHEBI:16007"/>
        <dbReference type="ChEBI" id="CHEBI:16763"/>
        <dbReference type="ChEBI" id="CHEBI:28938"/>
        <dbReference type="ChEBI" id="CHEBI:57844"/>
        <dbReference type="EC" id="4.4.1.11"/>
    </reaction>
</comment>
<comment type="cofactor">
    <cofactor evidence="1 10">
        <name>pyridoxal 5'-phosphate</name>
        <dbReference type="ChEBI" id="CHEBI:597326"/>
    </cofactor>
</comment>
<dbReference type="GO" id="GO:0005737">
    <property type="term" value="C:cytoplasm"/>
    <property type="evidence" value="ECO:0007669"/>
    <property type="project" value="TreeGrafter"/>
</dbReference>
<dbReference type="EC" id="4.4.1.11" evidence="3"/>
<feature type="modified residue" description="N6-(pyridoxal phosphate)lysine" evidence="9">
    <location>
        <position position="218"/>
    </location>
</feature>
<dbReference type="GO" id="GO:0047982">
    <property type="term" value="F:homocysteine desulfhydrase activity"/>
    <property type="evidence" value="ECO:0007669"/>
    <property type="project" value="UniProtKB-EC"/>
</dbReference>
<dbReference type="EMBL" id="MFJA01000031">
    <property type="protein sequence ID" value="OGG03328.1"/>
    <property type="molecule type" value="Genomic_DNA"/>
</dbReference>
<gene>
    <name evidence="11" type="ORF">A2W14_02360</name>
</gene>
<evidence type="ECO:0000256" key="5">
    <source>
        <dbReference type="ARBA" id="ARBA00022898"/>
    </source>
</evidence>
<dbReference type="GO" id="GO:0018826">
    <property type="term" value="F:methionine gamma-lyase activity"/>
    <property type="evidence" value="ECO:0007669"/>
    <property type="project" value="UniProtKB-EC"/>
</dbReference>
<dbReference type="AlphaFoldDB" id="A0A1F5YSY5"/>